<feature type="compositionally biased region" description="Polar residues" evidence="1">
    <location>
        <begin position="486"/>
        <end position="501"/>
    </location>
</feature>
<dbReference type="PANTHER" id="PTHR22042:SF3">
    <property type="entry name" value="RIKEN CDNA 2900026A02 GENE"/>
    <property type="match status" value="1"/>
</dbReference>
<reference evidence="2" key="1">
    <citation type="submission" date="2025-08" db="UniProtKB">
        <authorList>
            <consortium name="Ensembl"/>
        </authorList>
    </citation>
    <scope>IDENTIFICATION</scope>
</reference>
<feature type="compositionally biased region" description="Polar residues" evidence="1">
    <location>
        <begin position="84"/>
        <end position="93"/>
    </location>
</feature>
<feature type="compositionally biased region" description="Low complexity" evidence="1">
    <location>
        <begin position="347"/>
        <end position="359"/>
    </location>
</feature>
<feature type="compositionally biased region" description="Basic and acidic residues" evidence="1">
    <location>
        <begin position="140"/>
        <end position="154"/>
    </location>
</feature>
<feature type="compositionally biased region" description="Basic and acidic residues" evidence="1">
    <location>
        <begin position="1312"/>
        <end position="1333"/>
    </location>
</feature>
<feature type="compositionally biased region" description="Basic and acidic residues" evidence="1">
    <location>
        <begin position="119"/>
        <end position="128"/>
    </location>
</feature>
<feature type="region of interest" description="Disordered" evidence="1">
    <location>
        <begin position="861"/>
        <end position="932"/>
    </location>
</feature>
<organism evidence="2 3">
    <name type="scientific">Leptobrachium leishanense</name>
    <name type="common">Leishan spiny toad</name>
    <dbReference type="NCBI Taxonomy" id="445787"/>
    <lineage>
        <taxon>Eukaryota</taxon>
        <taxon>Metazoa</taxon>
        <taxon>Chordata</taxon>
        <taxon>Craniata</taxon>
        <taxon>Vertebrata</taxon>
        <taxon>Euteleostomi</taxon>
        <taxon>Amphibia</taxon>
        <taxon>Batrachia</taxon>
        <taxon>Anura</taxon>
        <taxon>Pelobatoidea</taxon>
        <taxon>Megophryidae</taxon>
        <taxon>Leptobrachium</taxon>
    </lineage>
</organism>
<feature type="compositionally biased region" description="Basic and acidic residues" evidence="1">
    <location>
        <begin position="174"/>
        <end position="192"/>
    </location>
</feature>
<feature type="compositionally biased region" description="Polar residues" evidence="1">
    <location>
        <begin position="1526"/>
        <end position="1549"/>
    </location>
</feature>
<dbReference type="Ensembl" id="ENSLLET00000005139.1">
    <property type="protein sequence ID" value="ENSLLEP00000004923.1"/>
    <property type="gene ID" value="ENSLLEG00000003151.1"/>
</dbReference>
<evidence type="ECO:0000313" key="2">
    <source>
        <dbReference type="Ensembl" id="ENSLLEP00000004923.1"/>
    </source>
</evidence>
<dbReference type="GeneTree" id="ENSGT00990000211938"/>
<accession>A0A8C5LVK9</accession>
<feature type="compositionally biased region" description="Basic and acidic residues" evidence="1">
    <location>
        <begin position="1377"/>
        <end position="1394"/>
    </location>
</feature>
<evidence type="ECO:0000256" key="1">
    <source>
        <dbReference type="SAM" id="MobiDB-lite"/>
    </source>
</evidence>
<protein>
    <submittedName>
        <fullName evidence="2">Uncharacterized protein</fullName>
    </submittedName>
</protein>
<evidence type="ECO:0000313" key="3">
    <source>
        <dbReference type="Proteomes" id="UP000694569"/>
    </source>
</evidence>
<feature type="compositionally biased region" description="Polar residues" evidence="1">
    <location>
        <begin position="1468"/>
        <end position="1494"/>
    </location>
</feature>
<proteinExistence type="predicted"/>
<feature type="compositionally biased region" description="Polar residues" evidence="1">
    <location>
        <begin position="26"/>
        <end position="69"/>
    </location>
</feature>
<feature type="compositionally biased region" description="Basic and acidic residues" evidence="1">
    <location>
        <begin position="1277"/>
        <end position="1287"/>
    </location>
</feature>
<feature type="compositionally biased region" description="Basic and acidic residues" evidence="1">
    <location>
        <begin position="766"/>
        <end position="783"/>
    </location>
</feature>
<feature type="compositionally biased region" description="Basic and acidic residues" evidence="1">
    <location>
        <begin position="336"/>
        <end position="346"/>
    </location>
</feature>
<feature type="compositionally biased region" description="Polar residues" evidence="1">
    <location>
        <begin position="195"/>
        <end position="204"/>
    </location>
</feature>
<dbReference type="PANTHER" id="PTHR22042">
    <property type="entry name" value="TANKYRASE 1 BINDING PROTEIN"/>
    <property type="match status" value="1"/>
</dbReference>
<feature type="compositionally biased region" description="Low complexity" evidence="1">
    <location>
        <begin position="1457"/>
        <end position="1467"/>
    </location>
</feature>
<feature type="region of interest" description="Disordered" evidence="1">
    <location>
        <begin position="750"/>
        <end position="794"/>
    </location>
</feature>
<name>A0A8C5LVK9_9ANUR</name>
<reference evidence="2" key="2">
    <citation type="submission" date="2025-09" db="UniProtKB">
        <authorList>
            <consortium name="Ensembl"/>
        </authorList>
    </citation>
    <scope>IDENTIFICATION</scope>
</reference>
<feature type="compositionally biased region" description="Basic and acidic residues" evidence="1">
    <location>
        <begin position="893"/>
        <end position="905"/>
    </location>
</feature>
<feature type="compositionally biased region" description="Basic and acidic residues" evidence="1">
    <location>
        <begin position="1410"/>
        <end position="1421"/>
    </location>
</feature>
<feature type="region of interest" description="Disordered" evidence="1">
    <location>
        <begin position="1268"/>
        <end position="1287"/>
    </location>
</feature>
<sequence>MSTRVERSSSLTSRTVQGGLGDVKSQRTNFSPLSDASNKSTESSLTGSVLIEETNTTPNKYFSKYNTGTRPRISPKPFSREATPETQNLSISAPKSPLELKLSYGVPPQTSSNISLSDSGKKDDDGRQTRFFRPSLQPNSEKERGTNPEKDPYIGRKLYSSTWAPATKSEEEESRPTAHLEEWNLNTKHDASVKPQVTSTQFEHSQTKDTFHASVYKINFPDEKPEPKGISTEEEPKISLISKNEDPTSLRAQLRPKRRPVSAMFLNPVNDSSTDNQVAKDEKPVLRKPRPLSVDLTSKFENRDSSVVKKINSSEEVKENIPLRKPSFNASILEEKAEFGDQERSATTKTNSGGTSGNTYSPFPDKDTTYNYGWGKKNNREQMDSVSGEYPHARKMEENCNQTARPLTHDDPFFSDNSVPRKSDSNISESAIAPGTLQNRISLLKANRNVPGEATESSTAKEGKGSPVVQRRPKALPSDNIEYGTPWTSLPSQLLPSDTTKIYSSSPPIDEFRYEKSVETPTTSVSKDYANLKDNLSQKTKSEAVEENLTWAPKSSRPVEEKIDDSHTTFRGRTKFISTDKIYNSTAGITEGKDRNNSADIPLKTVRATMFEHNVERHSTASVYTKPYPPIKSEMASEFVGGKRDYHSRSDHFDGGLTPKRPNVKDYTESEIWMSDRQGGKAASFTESMNRRDFQENVDCHVPNSLKNAPDNLSLHRIEITQTIGERALSESINIAPGDKAVTLRAQRSFHNKPRDADGNAFDDGSFDRPYSKLQRSKSEYRKPSTGNISDSPINKPWSREFDAYLEKKHSFKSERSVLMKPQADVKIERTYQANKIKTAGTDVYGQEKFDYSSSYKPQEKFNFESVEDDRERPNVLTSDSKTWEPNKLYKGPTDDRKSTEKDGSAKFWQPSLSTTVKDPGSGRKTVKEDTSDCLNSMLSKEIEKVKQELTPDRTSSKDTVFFKANEKFLETSTSDDKWSKGRTFLDTGSIKADHENIPNVTRDIFMDVREAKGNVNRGFQYESKDHVSKPTLMETSSSDQKATYFALTCLDNRKEKDEKDFENYRTITSFINEDPVTTNTKVANPYADNITPERYLPREDFDKSSASKYKKTARNQNVVQEDFYAKSNEKSSEISITNAIDVIKKSKDSSRPEDQVPLYGESYITSTVRDCSEGHRNTDIGQKDITHHEPKATYKPKPVDLDALMKDYHQKIVVQEDFYAKSNEKSSEISTTNAIDVIKKSKDSSRPQDKVPLYGESYITSTVRDCSEGHQNTDVGQKDITHHEPKATYKPKLVDLDALMKDYQKIGNAKETKTSDGFEGEDQRFKRSERSRSFKYSSEQVPKSKWVGPSMSGIDAGEGYQNKPLASWPSSQEASSGRDQKDDVKVNYRKESEIYSPEQNSGKRIGNTMEKKNIPSDAEKSQNVLTVDSFLARQTPRERRSPSRVAQTPSDVVFGRSSTRYTSTTSNVSEMSVDNQGTHFYSQTEWKYSSVEQKPSRTERGPAKASDIVGSMLEGRAKSRRPQHSKQSVPVESFEQPKSQTSSSQKDCMSSDYKEYTQRGISRQRPKSLHESELRREKRIHSQNREISAEQPQCAHLKTCLLLFCFWTGSRSSTRPLPMESLT</sequence>
<feature type="region of interest" description="Disordered" evidence="1">
    <location>
        <begin position="336"/>
        <end position="501"/>
    </location>
</feature>
<dbReference type="Proteomes" id="UP000694569">
    <property type="component" value="Unplaced"/>
</dbReference>
<feature type="region of interest" description="Disordered" evidence="1">
    <location>
        <begin position="1"/>
        <end position="290"/>
    </location>
</feature>
<dbReference type="OrthoDB" id="9950932at2759"/>
<feature type="region of interest" description="Disordered" evidence="1">
    <location>
        <begin position="1312"/>
        <end position="1579"/>
    </location>
</feature>
<dbReference type="InterPro" id="IPR040006">
    <property type="entry name" value="TNKS1BP1-like"/>
</dbReference>
<keyword evidence="3" id="KW-1185">Reference proteome</keyword>